<dbReference type="EMBL" id="AP005100">
    <property type="protein sequence ID" value="BAC83698.1"/>
    <property type="molecule type" value="Genomic_DNA"/>
</dbReference>
<reference evidence="2" key="1">
    <citation type="journal article" date="2005" name="Nature">
        <title>The map-based sequence of the rice genome.</title>
        <authorList>
            <consortium name="International rice genome sequencing project (IRGSP)"/>
            <person name="Matsumoto T."/>
            <person name="Wu J."/>
            <person name="Kanamori H."/>
            <person name="Katayose Y."/>
            <person name="Fujisawa M."/>
            <person name="Namiki N."/>
            <person name="Mizuno H."/>
            <person name="Yamamoto K."/>
            <person name="Antonio B.A."/>
            <person name="Baba T."/>
            <person name="Sakata K."/>
            <person name="Nagamura Y."/>
            <person name="Aoki H."/>
            <person name="Arikawa K."/>
            <person name="Arita K."/>
            <person name="Bito T."/>
            <person name="Chiden Y."/>
            <person name="Fujitsuka N."/>
            <person name="Fukunaka R."/>
            <person name="Hamada M."/>
            <person name="Harada C."/>
            <person name="Hayashi A."/>
            <person name="Hijishita S."/>
            <person name="Honda M."/>
            <person name="Hosokawa S."/>
            <person name="Ichikawa Y."/>
            <person name="Idonuma A."/>
            <person name="Iijima M."/>
            <person name="Ikeda M."/>
            <person name="Ikeno M."/>
            <person name="Ito K."/>
            <person name="Ito S."/>
            <person name="Ito T."/>
            <person name="Ito Y."/>
            <person name="Ito Y."/>
            <person name="Iwabuchi A."/>
            <person name="Kamiya K."/>
            <person name="Karasawa W."/>
            <person name="Kurita K."/>
            <person name="Katagiri S."/>
            <person name="Kikuta A."/>
            <person name="Kobayashi H."/>
            <person name="Kobayashi N."/>
            <person name="Machita K."/>
            <person name="Maehara T."/>
            <person name="Masukawa M."/>
            <person name="Mizubayashi T."/>
            <person name="Mukai Y."/>
            <person name="Nagasaki H."/>
            <person name="Nagata Y."/>
            <person name="Naito S."/>
            <person name="Nakashima M."/>
            <person name="Nakama Y."/>
            <person name="Nakamichi Y."/>
            <person name="Nakamura M."/>
            <person name="Meguro A."/>
            <person name="Negishi M."/>
            <person name="Ohta I."/>
            <person name="Ohta T."/>
            <person name="Okamoto M."/>
            <person name="Ono N."/>
            <person name="Saji S."/>
            <person name="Sakaguchi M."/>
            <person name="Sakai K."/>
            <person name="Shibata M."/>
            <person name="Shimokawa T."/>
            <person name="Song J."/>
            <person name="Takazaki Y."/>
            <person name="Terasawa K."/>
            <person name="Tsugane M."/>
            <person name="Tsuji K."/>
            <person name="Ueda S."/>
            <person name="Waki K."/>
            <person name="Yamagata H."/>
            <person name="Yamamoto M."/>
            <person name="Yamamoto S."/>
            <person name="Yamane H."/>
            <person name="Yoshiki S."/>
            <person name="Yoshihara R."/>
            <person name="Yukawa K."/>
            <person name="Zhong H."/>
            <person name="Yano M."/>
            <person name="Yuan Q."/>
            <person name="Ouyang S."/>
            <person name="Liu J."/>
            <person name="Jones K.M."/>
            <person name="Gansberger K."/>
            <person name="Moffat K."/>
            <person name="Hill J."/>
            <person name="Bera J."/>
            <person name="Fadrosh D."/>
            <person name="Jin S."/>
            <person name="Johri S."/>
            <person name="Kim M."/>
            <person name="Overton L."/>
            <person name="Reardon M."/>
            <person name="Tsitrin T."/>
            <person name="Vuong H."/>
            <person name="Weaver B."/>
            <person name="Ciecko A."/>
            <person name="Tallon L."/>
            <person name="Jackson J."/>
            <person name="Pai G."/>
            <person name="Aken S.V."/>
            <person name="Utterback T."/>
            <person name="Reidmuller S."/>
            <person name="Feldblyum T."/>
            <person name="Hsiao J."/>
            <person name="Zismann V."/>
            <person name="Iobst S."/>
            <person name="de Vazeille A.R."/>
            <person name="Buell C.R."/>
            <person name="Ying K."/>
            <person name="Li Y."/>
            <person name="Lu T."/>
            <person name="Huang Y."/>
            <person name="Zhao Q."/>
            <person name="Feng Q."/>
            <person name="Zhang L."/>
            <person name="Zhu J."/>
            <person name="Weng Q."/>
            <person name="Mu J."/>
            <person name="Lu Y."/>
            <person name="Fan D."/>
            <person name="Liu Y."/>
            <person name="Guan J."/>
            <person name="Zhang Y."/>
            <person name="Yu S."/>
            <person name="Liu X."/>
            <person name="Zhang Y."/>
            <person name="Hong G."/>
            <person name="Han B."/>
            <person name="Choisne N."/>
            <person name="Demange N."/>
            <person name="Orjeda G."/>
            <person name="Samain S."/>
            <person name="Cattolico L."/>
            <person name="Pelletier E."/>
            <person name="Couloux A."/>
            <person name="Segurens B."/>
            <person name="Wincker P."/>
            <person name="D'Hont A."/>
            <person name="Scarpelli C."/>
            <person name="Weissenbach J."/>
            <person name="Salanoubat M."/>
            <person name="Quetier F."/>
            <person name="Yu Y."/>
            <person name="Kim H.R."/>
            <person name="Rambo T."/>
            <person name="Currie J."/>
            <person name="Collura K."/>
            <person name="Luo M."/>
            <person name="Yang T."/>
            <person name="Ammiraju J.S.S."/>
            <person name="Engler F."/>
            <person name="Soderlund C."/>
            <person name="Wing R.A."/>
            <person name="Palmer L.E."/>
            <person name="de la Bastide M."/>
            <person name="Spiegel L."/>
            <person name="Nascimento L."/>
            <person name="Zutavern T."/>
            <person name="O'Shaughnessy A."/>
            <person name="Dike S."/>
            <person name="Dedhia N."/>
            <person name="Preston R."/>
            <person name="Balija V."/>
            <person name="McCombie W.R."/>
            <person name="Chow T."/>
            <person name="Chen H."/>
            <person name="Chung M."/>
            <person name="Chen C."/>
            <person name="Shaw J."/>
            <person name="Wu H."/>
            <person name="Hsiao K."/>
            <person name="Chao Y."/>
            <person name="Chu M."/>
            <person name="Cheng C."/>
            <person name="Hour A."/>
            <person name="Lee P."/>
            <person name="Lin S."/>
            <person name="Lin Y."/>
            <person name="Liou J."/>
            <person name="Liu S."/>
            <person name="Hsing Y."/>
            <person name="Raghuvanshi S."/>
            <person name="Mohanty A."/>
            <person name="Bharti A.K."/>
            <person name="Gaur A."/>
            <person name="Gupta V."/>
            <person name="Kumar D."/>
            <person name="Ravi V."/>
            <person name="Vij S."/>
            <person name="Kapur A."/>
            <person name="Khurana P."/>
            <person name="Khurana P."/>
            <person name="Khurana J.P."/>
            <person name="Tyagi A.K."/>
            <person name="Gaikwad K."/>
            <person name="Singh A."/>
            <person name="Dalal V."/>
            <person name="Srivastava S."/>
            <person name="Dixit A."/>
            <person name="Pal A.K."/>
            <person name="Ghazi I.A."/>
            <person name="Yadav M."/>
            <person name="Pandit A."/>
            <person name="Bhargava A."/>
            <person name="Sureshbabu K."/>
            <person name="Batra K."/>
            <person name="Sharma T.R."/>
            <person name="Mohapatra T."/>
            <person name="Singh N.K."/>
            <person name="Messing J."/>
            <person name="Nelson A.B."/>
            <person name="Fuks G."/>
            <person name="Kavchok S."/>
            <person name="Keizer G."/>
            <person name="Linton E."/>
            <person name="Llaca V."/>
            <person name="Song R."/>
            <person name="Tanyolac B."/>
            <person name="Young S."/>
            <person name="Ho-Il K."/>
            <person name="Hahn J.H."/>
            <person name="Sangsakoo G."/>
            <person name="Vanavichit A."/>
            <person name="de Mattos Luiz.A.T."/>
            <person name="Zimmer P.D."/>
            <person name="Malone G."/>
            <person name="Dellagostin O."/>
            <person name="de Oliveira A.C."/>
            <person name="Bevan M."/>
            <person name="Bancroft I."/>
            <person name="Minx P."/>
            <person name="Cordum H."/>
            <person name="Wilson R."/>
            <person name="Cheng Z."/>
            <person name="Jin W."/>
            <person name="Jiang J."/>
            <person name="Leong S.A."/>
            <person name="Iwama H."/>
            <person name="Gojobori T."/>
            <person name="Itoh T."/>
            <person name="Niimura Y."/>
            <person name="Fujii Y."/>
            <person name="Habara T."/>
            <person name="Sakai H."/>
            <person name="Sato Y."/>
            <person name="Wilson G."/>
            <person name="Kumar K."/>
            <person name="McCouch S."/>
            <person name="Juretic N."/>
            <person name="Hoen D."/>
            <person name="Wright S."/>
            <person name="Bruskiewich R."/>
            <person name="Bureau T."/>
            <person name="Miyao A."/>
            <person name="Hirochika H."/>
            <person name="Nishikawa T."/>
            <person name="Kadowaki K."/>
            <person name="Sugiura M."/>
            <person name="Burr B."/>
            <person name="Sasaki T."/>
        </authorList>
    </citation>
    <scope>NUCLEOTIDE SEQUENCE [LARGE SCALE GENOMIC DNA]</scope>
    <source>
        <strain evidence="2">cv. Nipponbare</strain>
    </source>
</reference>
<organism evidence="1 2">
    <name type="scientific">Oryza sativa subsp. japonica</name>
    <name type="common">Rice</name>
    <dbReference type="NCBI Taxonomy" id="39947"/>
    <lineage>
        <taxon>Eukaryota</taxon>
        <taxon>Viridiplantae</taxon>
        <taxon>Streptophyta</taxon>
        <taxon>Embryophyta</taxon>
        <taxon>Tracheophyta</taxon>
        <taxon>Spermatophyta</taxon>
        <taxon>Magnoliopsida</taxon>
        <taxon>Liliopsida</taxon>
        <taxon>Poales</taxon>
        <taxon>Poaceae</taxon>
        <taxon>BOP clade</taxon>
        <taxon>Oryzoideae</taxon>
        <taxon>Oryzeae</taxon>
        <taxon>Oryzinae</taxon>
        <taxon>Oryza</taxon>
        <taxon>Oryza sativa</taxon>
    </lineage>
</organism>
<dbReference type="Proteomes" id="UP000000763">
    <property type="component" value="Chromosome 7"/>
</dbReference>
<dbReference type="AlphaFoldDB" id="Q6Z5T2"/>
<proteinExistence type="predicted"/>
<protein>
    <submittedName>
        <fullName evidence="1">Uncharacterized protein</fullName>
    </submittedName>
</protein>
<evidence type="ECO:0000313" key="2">
    <source>
        <dbReference type="Proteomes" id="UP000000763"/>
    </source>
</evidence>
<name>Q6Z5T2_ORYSJ</name>
<evidence type="ECO:0000313" key="1">
    <source>
        <dbReference type="EMBL" id="BAC83698.1"/>
    </source>
</evidence>
<reference evidence="2" key="2">
    <citation type="journal article" date="2008" name="Nucleic Acids Res.">
        <title>The rice annotation project database (RAP-DB): 2008 update.</title>
        <authorList>
            <consortium name="The rice annotation project (RAP)"/>
        </authorList>
    </citation>
    <scope>GENOME REANNOTATION</scope>
    <source>
        <strain evidence="2">cv. Nipponbare</strain>
    </source>
</reference>
<gene>
    <name evidence="1" type="primary">OSJNBa0018O23.6</name>
</gene>
<accession>Q6Z5T2</accession>
<sequence length="143" mass="15706">MTTAAVDGDLDFGGDGCTDGGPNEGWRYRLDLVVAAAVLWMRALGACGGGGRSGSPRRHTIWWRRRPKPMVVVPGASRVDEESAGGERERGGREHLACGPRLEMQFCLANFWPLRALVWPSRWLGHPVGKTVRARFCSIVSKF</sequence>